<feature type="signal peptide" evidence="7">
    <location>
        <begin position="1"/>
        <end position="26"/>
    </location>
</feature>
<comment type="similarity">
    <text evidence="2">Belongs to the multi antimicrobial extrusion (MATE) (TC 2.A.66.1) family.</text>
</comment>
<keyword evidence="5 6" id="KW-0472">Membrane</keyword>
<comment type="subcellular location">
    <subcellularLocation>
        <location evidence="1">Membrane</location>
        <topology evidence="1">Multi-pass membrane protein</topology>
    </subcellularLocation>
</comment>
<dbReference type="eggNOG" id="KOG1347">
    <property type="taxonomic scope" value="Eukaryota"/>
</dbReference>
<keyword evidence="7" id="KW-0732">Signal</keyword>
<evidence type="ECO:0000313" key="8">
    <source>
        <dbReference type="EnsemblProtists" id="EOD33807"/>
    </source>
</evidence>
<evidence type="ECO:0000256" key="2">
    <source>
        <dbReference type="ARBA" id="ARBA00010199"/>
    </source>
</evidence>
<feature type="transmembrane region" description="Helical" evidence="6">
    <location>
        <begin position="149"/>
        <end position="174"/>
    </location>
</feature>
<accession>A0A0D3KDH2</accession>
<evidence type="ECO:0000313" key="9">
    <source>
        <dbReference type="Proteomes" id="UP000013827"/>
    </source>
</evidence>
<keyword evidence="3 6" id="KW-0812">Transmembrane</keyword>
<name>A0A0D3KDH2_EMIH1</name>
<dbReference type="PANTHER" id="PTHR42893:SF46">
    <property type="entry name" value="PROTEIN DETOXIFICATION 44, CHLOROPLASTIC"/>
    <property type="match status" value="1"/>
</dbReference>
<feature type="transmembrane region" description="Helical" evidence="6">
    <location>
        <begin position="66"/>
        <end position="89"/>
    </location>
</feature>
<organism evidence="8 9">
    <name type="scientific">Emiliania huxleyi (strain CCMP1516)</name>
    <dbReference type="NCBI Taxonomy" id="280463"/>
    <lineage>
        <taxon>Eukaryota</taxon>
        <taxon>Haptista</taxon>
        <taxon>Haptophyta</taxon>
        <taxon>Prymnesiophyceae</taxon>
        <taxon>Isochrysidales</taxon>
        <taxon>Noelaerhabdaceae</taxon>
        <taxon>Emiliania</taxon>
    </lineage>
</organism>
<evidence type="ECO:0000256" key="6">
    <source>
        <dbReference type="SAM" id="Phobius"/>
    </source>
</evidence>
<dbReference type="KEGG" id="ehx:EMIHUDRAFT_253030"/>
<evidence type="ECO:0000256" key="5">
    <source>
        <dbReference type="ARBA" id="ARBA00023136"/>
    </source>
</evidence>
<keyword evidence="4 6" id="KW-1133">Transmembrane helix</keyword>
<dbReference type="AlphaFoldDB" id="A0A0D3KDH2"/>
<evidence type="ECO:0000256" key="4">
    <source>
        <dbReference type="ARBA" id="ARBA00022989"/>
    </source>
</evidence>
<keyword evidence="9" id="KW-1185">Reference proteome</keyword>
<dbReference type="HOGENOM" id="CLU_1211737_0_0_1"/>
<dbReference type="PaxDb" id="2903-EOD33807"/>
<feature type="transmembrane region" description="Helical" evidence="6">
    <location>
        <begin position="195"/>
        <end position="212"/>
    </location>
</feature>
<feature type="transmembrane region" description="Helical" evidence="6">
    <location>
        <begin position="109"/>
        <end position="129"/>
    </location>
</feature>
<dbReference type="PANTHER" id="PTHR42893">
    <property type="entry name" value="PROTEIN DETOXIFICATION 44, CHLOROPLASTIC-RELATED"/>
    <property type="match status" value="1"/>
</dbReference>
<dbReference type="Proteomes" id="UP000013827">
    <property type="component" value="Unassembled WGS sequence"/>
</dbReference>
<dbReference type="GO" id="GO:0042910">
    <property type="term" value="F:xenobiotic transmembrane transporter activity"/>
    <property type="evidence" value="ECO:0007669"/>
    <property type="project" value="InterPro"/>
</dbReference>
<dbReference type="GO" id="GO:0016020">
    <property type="term" value="C:membrane"/>
    <property type="evidence" value="ECO:0007669"/>
    <property type="project" value="UniProtKB-SubCell"/>
</dbReference>
<dbReference type="EnsemblProtists" id="EOD33807">
    <property type="protein sequence ID" value="EOD33807"/>
    <property type="gene ID" value="EMIHUDRAFT_253030"/>
</dbReference>
<dbReference type="InterPro" id="IPR002528">
    <property type="entry name" value="MATE_fam"/>
</dbReference>
<feature type="chain" id="PRO_5044291775" evidence="7">
    <location>
        <begin position="27"/>
        <end position="229"/>
    </location>
</feature>
<evidence type="ECO:0000256" key="7">
    <source>
        <dbReference type="SAM" id="SignalP"/>
    </source>
</evidence>
<evidence type="ECO:0000256" key="1">
    <source>
        <dbReference type="ARBA" id="ARBA00004141"/>
    </source>
</evidence>
<dbReference type="RefSeq" id="XP_005786236.1">
    <property type="nucleotide sequence ID" value="XM_005786179.1"/>
</dbReference>
<dbReference type="GO" id="GO:0015297">
    <property type="term" value="F:antiporter activity"/>
    <property type="evidence" value="ECO:0007669"/>
    <property type="project" value="InterPro"/>
</dbReference>
<sequence>MAAKIARRPRLQPAVLLLSLLAPCTALRGAAARSGGAVACIDSAVQHRVPRWRDALPRGDELDDRILSVALPSIANLAVIPLVGAVDTFWIGRMGDALALAGQGAANQVFFSTYFLIAFIPTITAPLVAKAAGGGDIDGAARRVCEALFLANVLGALGTALLVLFPAAPLSVVLPPTAPAFEYARRYLRLRSLSLIPALLSSIGFAAFRGLLDNALNLVLDPVLIFGAR</sequence>
<protein>
    <submittedName>
        <fullName evidence="8">Uncharacterized protein</fullName>
    </submittedName>
</protein>
<dbReference type="GeneID" id="17279080"/>
<dbReference type="InterPro" id="IPR044644">
    <property type="entry name" value="DinF-like"/>
</dbReference>
<evidence type="ECO:0000256" key="3">
    <source>
        <dbReference type="ARBA" id="ARBA00022692"/>
    </source>
</evidence>
<dbReference type="Pfam" id="PF01554">
    <property type="entry name" value="MatE"/>
    <property type="match status" value="1"/>
</dbReference>
<reference evidence="8" key="2">
    <citation type="submission" date="2024-10" db="UniProtKB">
        <authorList>
            <consortium name="EnsemblProtists"/>
        </authorList>
    </citation>
    <scope>IDENTIFICATION</scope>
</reference>
<reference evidence="9" key="1">
    <citation type="journal article" date="2013" name="Nature">
        <title>Pan genome of the phytoplankton Emiliania underpins its global distribution.</title>
        <authorList>
            <person name="Read B.A."/>
            <person name="Kegel J."/>
            <person name="Klute M.J."/>
            <person name="Kuo A."/>
            <person name="Lefebvre S.C."/>
            <person name="Maumus F."/>
            <person name="Mayer C."/>
            <person name="Miller J."/>
            <person name="Monier A."/>
            <person name="Salamov A."/>
            <person name="Young J."/>
            <person name="Aguilar M."/>
            <person name="Claverie J.M."/>
            <person name="Frickenhaus S."/>
            <person name="Gonzalez K."/>
            <person name="Herman E.K."/>
            <person name="Lin Y.C."/>
            <person name="Napier J."/>
            <person name="Ogata H."/>
            <person name="Sarno A.F."/>
            <person name="Shmutz J."/>
            <person name="Schroeder D."/>
            <person name="de Vargas C."/>
            <person name="Verret F."/>
            <person name="von Dassow P."/>
            <person name="Valentin K."/>
            <person name="Van de Peer Y."/>
            <person name="Wheeler G."/>
            <person name="Dacks J.B."/>
            <person name="Delwiche C.F."/>
            <person name="Dyhrman S.T."/>
            <person name="Glockner G."/>
            <person name="John U."/>
            <person name="Richards T."/>
            <person name="Worden A.Z."/>
            <person name="Zhang X."/>
            <person name="Grigoriev I.V."/>
            <person name="Allen A.E."/>
            <person name="Bidle K."/>
            <person name="Borodovsky M."/>
            <person name="Bowler C."/>
            <person name="Brownlee C."/>
            <person name="Cock J.M."/>
            <person name="Elias M."/>
            <person name="Gladyshev V.N."/>
            <person name="Groth M."/>
            <person name="Guda C."/>
            <person name="Hadaegh A."/>
            <person name="Iglesias-Rodriguez M.D."/>
            <person name="Jenkins J."/>
            <person name="Jones B.M."/>
            <person name="Lawson T."/>
            <person name="Leese F."/>
            <person name="Lindquist E."/>
            <person name="Lobanov A."/>
            <person name="Lomsadze A."/>
            <person name="Malik S.B."/>
            <person name="Marsh M.E."/>
            <person name="Mackinder L."/>
            <person name="Mock T."/>
            <person name="Mueller-Roeber B."/>
            <person name="Pagarete A."/>
            <person name="Parker M."/>
            <person name="Probert I."/>
            <person name="Quesneville H."/>
            <person name="Raines C."/>
            <person name="Rensing S.A."/>
            <person name="Riano-Pachon D.M."/>
            <person name="Richier S."/>
            <person name="Rokitta S."/>
            <person name="Shiraiwa Y."/>
            <person name="Soanes D.M."/>
            <person name="van der Giezen M."/>
            <person name="Wahlund T.M."/>
            <person name="Williams B."/>
            <person name="Wilson W."/>
            <person name="Wolfe G."/>
            <person name="Wurch L.L."/>
        </authorList>
    </citation>
    <scope>NUCLEOTIDE SEQUENCE</scope>
</reference>
<dbReference type="STRING" id="2903.R1DFR5"/>
<proteinExistence type="inferred from homology"/>